<comment type="catalytic activity">
    <reaction evidence="14">
        <text>(S)-dihydroorotate + a quinone = orotate + a quinol</text>
        <dbReference type="Rhea" id="RHEA:30187"/>
        <dbReference type="ChEBI" id="CHEBI:24646"/>
        <dbReference type="ChEBI" id="CHEBI:30839"/>
        <dbReference type="ChEBI" id="CHEBI:30864"/>
        <dbReference type="ChEBI" id="CHEBI:132124"/>
        <dbReference type="EC" id="1.3.5.2"/>
    </reaction>
</comment>
<dbReference type="InterPro" id="IPR005720">
    <property type="entry name" value="Dihydroorotate_DH_cat"/>
</dbReference>
<proteinExistence type="inferred from homology"/>
<comment type="subcellular location">
    <subcellularLocation>
        <location evidence="3">Membrane</location>
    </subcellularLocation>
</comment>
<dbReference type="PROSITE" id="PS00912">
    <property type="entry name" value="DHODEHASE_2"/>
    <property type="match status" value="1"/>
</dbReference>
<dbReference type="GO" id="GO:0005737">
    <property type="term" value="C:cytoplasm"/>
    <property type="evidence" value="ECO:0007669"/>
    <property type="project" value="InterPro"/>
</dbReference>
<dbReference type="GO" id="GO:0005886">
    <property type="term" value="C:plasma membrane"/>
    <property type="evidence" value="ECO:0007669"/>
    <property type="project" value="TreeGrafter"/>
</dbReference>
<dbReference type="EMBL" id="KN666463">
    <property type="protein sequence ID" value="KHN07939.1"/>
    <property type="molecule type" value="Genomic_DNA"/>
</dbReference>
<comment type="similarity">
    <text evidence="5">Belongs to the dihydroorotate dehydrogenase family. Type 2 subfamily.</text>
</comment>
<evidence type="ECO:0000256" key="11">
    <source>
        <dbReference type="ARBA" id="ARBA00023002"/>
    </source>
</evidence>
<keyword evidence="9" id="KW-0288">FMN</keyword>
<evidence type="ECO:0000256" key="6">
    <source>
        <dbReference type="ARBA" id="ARBA00012791"/>
    </source>
</evidence>
<dbReference type="InterPro" id="IPR050074">
    <property type="entry name" value="DHO_dehydrogenase"/>
</dbReference>
<keyword evidence="10" id="KW-0665">Pyrimidine biosynthesis</keyword>
<dbReference type="PIRSF" id="PIRSF000164">
    <property type="entry name" value="DHO_oxidase"/>
    <property type="match status" value="1"/>
</dbReference>
<dbReference type="UniPathway" id="UPA00070">
    <property type="reaction ID" value="UER00946"/>
</dbReference>
<keyword evidence="12" id="KW-0472">Membrane</keyword>
<reference evidence="16" key="1">
    <citation type="submission" date="2014-07" db="EMBL/GenBank/DDBJ databases">
        <title>Identification of a novel salt tolerance gene in wild soybean by whole-genome sequencing.</title>
        <authorList>
            <person name="Lam H.-M."/>
            <person name="Qi X."/>
            <person name="Li M.-W."/>
            <person name="Liu X."/>
            <person name="Xie M."/>
            <person name="Ni M."/>
            <person name="Xu X."/>
        </authorList>
    </citation>
    <scope>NUCLEOTIDE SEQUENCE [LARGE SCALE GENOMIC DNA]</scope>
    <source>
        <tissue evidence="16">Root</tissue>
    </source>
</reference>
<evidence type="ECO:0000256" key="4">
    <source>
        <dbReference type="ARBA" id="ARBA00005161"/>
    </source>
</evidence>
<evidence type="ECO:0000256" key="5">
    <source>
        <dbReference type="ARBA" id="ARBA00005359"/>
    </source>
</evidence>
<evidence type="ECO:0000256" key="2">
    <source>
        <dbReference type="ARBA" id="ARBA00003125"/>
    </source>
</evidence>
<dbReference type="PANTHER" id="PTHR48109:SF4">
    <property type="entry name" value="DIHYDROOROTATE DEHYDROGENASE (QUINONE), MITOCHONDRIAL"/>
    <property type="match status" value="1"/>
</dbReference>
<dbReference type="PANTHER" id="PTHR48109">
    <property type="entry name" value="DIHYDROOROTATE DEHYDROGENASE (QUINONE), MITOCHONDRIAL-RELATED"/>
    <property type="match status" value="1"/>
</dbReference>
<name>A0A0B2PJM8_GLYSO</name>
<evidence type="ECO:0000259" key="15">
    <source>
        <dbReference type="Pfam" id="PF01180"/>
    </source>
</evidence>
<dbReference type="Proteomes" id="UP000053555">
    <property type="component" value="Unassembled WGS sequence"/>
</dbReference>
<evidence type="ECO:0000256" key="1">
    <source>
        <dbReference type="ARBA" id="ARBA00001917"/>
    </source>
</evidence>
<sequence>MLGFLYGKQELTTECMGLTFTNPVGLAAGLDKNGEYIDALAALGFGYIEIGTITPKPQPGNEKPRLFRIKEAHAIINRMGFNNKGVDYLIEQVKRAKYQGILGINIGKNASTPVENALDDYIYCLERWSLTALLDGIKSRHSQLASQHQYYVPLVLKVAPDLEEDQIDYIAKELVRFDIDGLITTNTTLSRNGVEDYKTSQEAGGLSGRPLSHRSTQVLEQFAERLPSSVALIGVGGIDNGQRAVKKIEAGADLIQLYSGLIYEGPELIQTCVEAIDGYRLSQHSPSNL</sequence>
<feature type="domain" description="Dihydroorotate dehydrogenase catalytic" evidence="15">
    <location>
        <begin position="11"/>
        <end position="127"/>
    </location>
</feature>
<dbReference type="Gene3D" id="3.20.20.70">
    <property type="entry name" value="Aldolase class I"/>
    <property type="match status" value="2"/>
</dbReference>
<evidence type="ECO:0000313" key="16">
    <source>
        <dbReference type="EMBL" id="KHN07939.1"/>
    </source>
</evidence>
<comment type="pathway">
    <text evidence="4">Pyrimidine metabolism; UMP biosynthesis via de novo pathway; orotate from (S)-dihydroorotate (quinone route): step 1/1.</text>
</comment>
<dbReference type="SUPFAM" id="SSF51395">
    <property type="entry name" value="FMN-linked oxidoreductases"/>
    <property type="match status" value="1"/>
</dbReference>
<dbReference type="InterPro" id="IPR013785">
    <property type="entry name" value="Aldolase_TIM"/>
</dbReference>
<dbReference type="AlphaFoldDB" id="A0A0B2PJM8"/>
<dbReference type="GO" id="GO:0006207">
    <property type="term" value="P:'de novo' pyrimidine nucleobase biosynthetic process"/>
    <property type="evidence" value="ECO:0007669"/>
    <property type="project" value="InterPro"/>
</dbReference>
<dbReference type="InterPro" id="IPR012135">
    <property type="entry name" value="Dihydroorotate_DH_1_2"/>
</dbReference>
<protein>
    <recommendedName>
        <fullName evidence="7">Dihydroorotate dehydrogenase (quinone), mitochondrial</fullName>
        <ecNumber evidence="6">1.3.5.2</ecNumber>
    </recommendedName>
    <alternativeName>
        <fullName evidence="13">Dihydroorotate oxidase</fullName>
    </alternativeName>
</protein>
<comment type="function">
    <text evidence="2">Catalyzes the conversion of dihydroorotate to orotate with quinone as electron acceptor.</text>
</comment>
<dbReference type="Pfam" id="PF01180">
    <property type="entry name" value="DHO_dh"/>
    <property type="match status" value="2"/>
</dbReference>
<feature type="domain" description="Dihydroorotate dehydrogenase catalytic" evidence="15">
    <location>
        <begin position="150"/>
        <end position="274"/>
    </location>
</feature>
<dbReference type="GO" id="GO:0044205">
    <property type="term" value="P:'de novo' UMP biosynthetic process"/>
    <property type="evidence" value="ECO:0007669"/>
    <property type="project" value="UniProtKB-UniPathway"/>
</dbReference>
<keyword evidence="11 16" id="KW-0560">Oxidoreductase</keyword>
<dbReference type="InterPro" id="IPR001295">
    <property type="entry name" value="Dihydroorotate_DH_CS"/>
</dbReference>
<dbReference type="CDD" id="cd04738">
    <property type="entry name" value="DHOD_2_like"/>
    <property type="match status" value="1"/>
</dbReference>
<evidence type="ECO:0000256" key="3">
    <source>
        <dbReference type="ARBA" id="ARBA00004370"/>
    </source>
</evidence>
<dbReference type="InterPro" id="IPR005719">
    <property type="entry name" value="Dihydroorotate_DH_2"/>
</dbReference>
<evidence type="ECO:0000256" key="14">
    <source>
        <dbReference type="ARBA" id="ARBA00048639"/>
    </source>
</evidence>
<comment type="cofactor">
    <cofactor evidence="1">
        <name>FMN</name>
        <dbReference type="ChEBI" id="CHEBI:58210"/>
    </cofactor>
</comment>
<dbReference type="PROSITE" id="PS00911">
    <property type="entry name" value="DHODEHASE_1"/>
    <property type="match status" value="1"/>
</dbReference>
<evidence type="ECO:0000256" key="8">
    <source>
        <dbReference type="ARBA" id="ARBA00022630"/>
    </source>
</evidence>
<accession>A0A0B2PJM8</accession>
<dbReference type="EC" id="1.3.5.2" evidence="6"/>
<organism evidence="16">
    <name type="scientific">Glycine soja</name>
    <name type="common">Wild soybean</name>
    <dbReference type="NCBI Taxonomy" id="3848"/>
    <lineage>
        <taxon>Eukaryota</taxon>
        <taxon>Viridiplantae</taxon>
        <taxon>Streptophyta</taxon>
        <taxon>Embryophyta</taxon>
        <taxon>Tracheophyta</taxon>
        <taxon>Spermatophyta</taxon>
        <taxon>Magnoliopsida</taxon>
        <taxon>eudicotyledons</taxon>
        <taxon>Gunneridae</taxon>
        <taxon>Pentapetalae</taxon>
        <taxon>rosids</taxon>
        <taxon>fabids</taxon>
        <taxon>Fabales</taxon>
        <taxon>Fabaceae</taxon>
        <taxon>Papilionoideae</taxon>
        <taxon>50 kb inversion clade</taxon>
        <taxon>NPAAA clade</taxon>
        <taxon>indigoferoid/millettioid clade</taxon>
        <taxon>Phaseoleae</taxon>
        <taxon>Glycine</taxon>
        <taxon>Glycine subgen. Soja</taxon>
    </lineage>
</organism>
<evidence type="ECO:0000256" key="12">
    <source>
        <dbReference type="ARBA" id="ARBA00023136"/>
    </source>
</evidence>
<dbReference type="GO" id="GO:0106430">
    <property type="term" value="F:dihydroorotate dehydrogenase (quinone) activity"/>
    <property type="evidence" value="ECO:0007669"/>
    <property type="project" value="UniProtKB-EC"/>
</dbReference>
<gene>
    <name evidence="16" type="ORF">glysoja_050353</name>
</gene>
<keyword evidence="8" id="KW-0285">Flavoprotein</keyword>
<evidence type="ECO:0000256" key="7">
    <source>
        <dbReference type="ARBA" id="ARBA00017599"/>
    </source>
</evidence>
<evidence type="ECO:0000256" key="10">
    <source>
        <dbReference type="ARBA" id="ARBA00022975"/>
    </source>
</evidence>
<evidence type="ECO:0000256" key="13">
    <source>
        <dbReference type="ARBA" id="ARBA00031623"/>
    </source>
</evidence>
<evidence type="ECO:0000256" key="9">
    <source>
        <dbReference type="ARBA" id="ARBA00022643"/>
    </source>
</evidence>